<dbReference type="PANTHER" id="PTHR30385">
    <property type="entry name" value="SIGMA FACTOR F FLAGELLAR"/>
    <property type="match status" value="1"/>
</dbReference>
<dbReference type="GO" id="GO:0003677">
    <property type="term" value="F:DNA binding"/>
    <property type="evidence" value="ECO:0007669"/>
    <property type="project" value="UniProtKB-KW"/>
</dbReference>
<dbReference type="SUPFAM" id="SSF88659">
    <property type="entry name" value="Sigma3 and sigma4 domains of RNA polymerase sigma factors"/>
    <property type="match status" value="2"/>
</dbReference>
<keyword evidence="4" id="KW-0804">Transcription</keyword>
<dbReference type="EMBL" id="JACHIT010000001">
    <property type="protein sequence ID" value="MBB5915190.1"/>
    <property type="molecule type" value="Genomic_DNA"/>
</dbReference>
<dbReference type="InterPro" id="IPR013324">
    <property type="entry name" value="RNA_pol_sigma_r3/r4-like"/>
</dbReference>
<dbReference type="PANTHER" id="PTHR30385:SF4">
    <property type="entry name" value="RNA POLYMERASE SIGMA-E FACTOR"/>
    <property type="match status" value="1"/>
</dbReference>
<keyword evidence="3" id="KW-0238">DNA-binding</keyword>
<dbReference type="SUPFAM" id="SSF88946">
    <property type="entry name" value="Sigma2 domain of RNA polymerase sigma factors"/>
    <property type="match status" value="1"/>
</dbReference>
<evidence type="ECO:0000256" key="1">
    <source>
        <dbReference type="ARBA" id="ARBA00023015"/>
    </source>
</evidence>
<feature type="domain" description="RNA polymerase sigma-70 region 2" evidence="6">
    <location>
        <begin position="47"/>
        <end position="112"/>
    </location>
</feature>
<feature type="domain" description="RNA polymerase sigma-70 region 3" evidence="5">
    <location>
        <begin position="130"/>
        <end position="182"/>
    </location>
</feature>
<dbReference type="InterPro" id="IPR036388">
    <property type="entry name" value="WH-like_DNA-bd_sf"/>
</dbReference>
<evidence type="ECO:0000259" key="7">
    <source>
        <dbReference type="Pfam" id="PF04545"/>
    </source>
</evidence>
<evidence type="ECO:0000256" key="2">
    <source>
        <dbReference type="ARBA" id="ARBA00023082"/>
    </source>
</evidence>
<dbReference type="Pfam" id="PF04542">
    <property type="entry name" value="Sigma70_r2"/>
    <property type="match status" value="1"/>
</dbReference>
<evidence type="ECO:0000256" key="3">
    <source>
        <dbReference type="ARBA" id="ARBA00023125"/>
    </source>
</evidence>
<dbReference type="InterPro" id="IPR000943">
    <property type="entry name" value="RNA_pol_sigma70"/>
</dbReference>
<keyword evidence="1" id="KW-0805">Transcription regulation</keyword>
<dbReference type="Pfam" id="PF04539">
    <property type="entry name" value="Sigma70_r3"/>
    <property type="match status" value="1"/>
</dbReference>
<dbReference type="Pfam" id="PF04545">
    <property type="entry name" value="Sigma70_r4"/>
    <property type="match status" value="1"/>
</dbReference>
<feature type="domain" description="RNA polymerase sigma-70 region 4" evidence="7">
    <location>
        <begin position="215"/>
        <end position="263"/>
    </location>
</feature>
<dbReference type="Proteomes" id="UP000540412">
    <property type="component" value="Unassembled WGS sequence"/>
</dbReference>
<dbReference type="NCBIfam" id="TIGR02937">
    <property type="entry name" value="sigma70-ECF"/>
    <property type="match status" value="1"/>
</dbReference>
<evidence type="ECO:0000313" key="8">
    <source>
        <dbReference type="EMBL" id="MBB5915190.1"/>
    </source>
</evidence>
<reference evidence="8 9" key="1">
    <citation type="submission" date="2020-08" db="EMBL/GenBank/DDBJ databases">
        <title>Sequencing the genomes of 1000 actinobacteria strains.</title>
        <authorList>
            <person name="Klenk H.-P."/>
        </authorList>
    </citation>
    <scope>NUCLEOTIDE SEQUENCE [LARGE SCALE GENOMIC DNA]</scope>
    <source>
        <strain evidence="8 9">DSM 43582</strain>
    </source>
</reference>
<dbReference type="InterPro" id="IPR007627">
    <property type="entry name" value="RNA_pol_sigma70_r2"/>
</dbReference>
<dbReference type="InterPro" id="IPR007624">
    <property type="entry name" value="RNA_pol_sigma70_r3"/>
</dbReference>
<dbReference type="InterPro" id="IPR014284">
    <property type="entry name" value="RNA_pol_sigma-70_dom"/>
</dbReference>
<dbReference type="RefSeq" id="WP_040746826.1">
    <property type="nucleotide sequence ID" value="NZ_JACHIT010000001.1"/>
</dbReference>
<proteinExistence type="predicted"/>
<dbReference type="NCBIfam" id="TIGR02980">
    <property type="entry name" value="SigBFG"/>
    <property type="match status" value="1"/>
</dbReference>
<evidence type="ECO:0000256" key="4">
    <source>
        <dbReference type="ARBA" id="ARBA00023163"/>
    </source>
</evidence>
<dbReference type="GO" id="GO:0016987">
    <property type="term" value="F:sigma factor activity"/>
    <property type="evidence" value="ECO:0007669"/>
    <property type="project" value="UniProtKB-KW"/>
</dbReference>
<name>A0A7W9PFZ3_9NOCA</name>
<evidence type="ECO:0000259" key="6">
    <source>
        <dbReference type="Pfam" id="PF04542"/>
    </source>
</evidence>
<dbReference type="InterPro" id="IPR013325">
    <property type="entry name" value="RNA_pol_sigma_r2"/>
</dbReference>
<evidence type="ECO:0000313" key="9">
    <source>
        <dbReference type="Proteomes" id="UP000540412"/>
    </source>
</evidence>
<dbReference type="CDD" id="cd06171">
    <property type="entry name" value="Sigma70_r4"/>
    <property type="match status" value="1"/>
</dbReference>
<accession>A0A7W9PFZ3</accession>
<dbReference type="InterPro" id="IPR007630">
    <property type="entry name" value="RNA_pol_sigma70_r4"/>
</dbReference>
<dbReference type="Gene3D" id="1.20.120.1810">
    <property type="match status" value="1"/>
</dbReference>
<dbReference type="PRINTS" id="PR00046">
    <property type="entry name" value="SIGMA70FCT"/>
</dbReference>
<dbReference type="Gene3D" id="1.10.10.10">
    <property type="entry name" value="Winged helix-like DNA-binding domain superfamily/Winged helix DNA-binding domain"/>
    <property type="match status" value="2"/>
</dbReference>
<dbReference type="InterPro" id="IPR014322">
    <property type="entry name" value="RNA_pol_sigma-B/F/G"/>
</dbReference>
<protein>
    <submittedName>
        <fullName evidence="8">RNA polymerase sigma-B factor</fullName>
    </submittedName>
</protein>
<keyword evidence="9" id="KW-1185">Reference proteome</keyword>
<dbReference type="GO" id="GO:0006352">
    <property type="term" value="P:DNA-templated transcription initiation"/>
    <property type="evidence" value="ECO:0007669"/>
    <property type="project" value="InterPro"/>
</dbReference>
<evidence type="ECO:0000259" key="5">
    <source>
        <dbReference type="Pfam" id="PF04539"/>
    </source>
</evidence>
<organism evidence="8 9">
    <name type="scientific">Nocardia transvalensis</name>
    <dbReference type="NCBI Taxonomy" id="37333"/>
    <lineage>
        <taxon>Bacteria</taxon>
        <taxon>Bacillati</taxon>
        <taxon>Actinomycetota</taxon>
        <taxon>Actinomycetes</taxon>
        <taxon>Mycobacteriales</taxon>
        <taxon>Nocardiaceae</taxon>
        <taxon>Nocardia</taxon>
    </lineage>
</organism>
<dbReference type="AlphaFoldDB" id="A0A7W9PFZ3"/>
<comment type="caution">
    <text evidence="8">The sequence shown here is derived from an EMBL/GenBank/DDBJ whole genome shotgun (WGS) entry which is preliminary data.</text>
</comment>
<sequence length="269" mass="30039">MADERTGASPAKRGRRESYDGIEAEFVRLHALAPDDPQRAHVRETIISRCLPIAEHIARKFSGRGESFDDLLQIARVGLVTAVDRFDPGYGATFLGYAVPTIMGEVRRHFRDFTWSVRVPRRLKEIQLRIGPATEALTHRLGRVPKARELAEELDVDLSEVTQALIARNGYQASSIDAANDGADGDSGGSALLDTLGAEEPRFETVDEFLAVRPLLAALSEREQKLLTMRYFDSKTQQQIADEFGCSQMQVSRLLSRTLDKLRRQATQE</sequence>
<keyword evidence="2" id="KW-0731">Sigma factor</keyword>
<gene>
    <name evidence="8" type="ORF">BJY24_004057</name>
</gene>